<evidence type="ECO:0000313" key="2">
    <source>
        <dbReference type="EMBL" id="KLL10965.1"/>
    </source>
</evidence>
<proteinExistence type="inferred from homology"/>
<comment type="pathway">
    <text evidence="1">Amino-acid biosynthesis; ergothioneine biosynthesis.</text>
</comment>
<dbReference type="Gene3D" id="3.60.20.10">
    <property type="entry name" value="Glutamine Phosphoribosylpyrophosphate, subunit 1, domain 1"/>
    <property type="match status" value="1"/>
</dbReference>
<dbReference type="RefSeq" id="WP_047223583.1">
    <property type="nucleotide sequence ID" value="NZ_JWIO01000022.1"/>
</dbReference>
<keyword evidence="1 2" id="KW-0315">Glutamine amidotransferase</keyword>
<dbReference type="Proteomes" id="UP000035425">
    <property type="component" value="Unassembled WGS sequence"/>
</dbReference>
<dbReference type="NCBIfam" id="TIGR03442">
    <property type="entry name" value="ergothioneine biosynthesis protein EgtC"/>
    <property type="match status" value="1"/>
</dbReference>
<comment type="caution">
    <text evidence="2">The sequence shown here is derived from an EMBL/GenBank/DDBJ whole genome shotgun (WGS) entry which is preliminary data.</text>
</comment>
<organism evidence="2 3">
    <name type="scientific">Protofrankia coriariae</name>
    <dbReference type="NCBI Taxonomy" id="1562887"/>
    <lineage>
        <taxon>Bacteria</taxon>
        <taxon>Bacillati</taxon>
        <taxon>Actinomycetota</taxon>
        <taxon>Actinomycetes</taxon>
        <taxon>Frankiales</taxon>
        <taxon>Frankiaceae</taxon>
        <taxon>Protofrankia</taxon>
    </lineage>
</organism>
<sequence>MCRHTAWLGTPRTLASLLHDPPHGLLRQAWEPRRMLHGRINADGFGAGWYAPEIRTEPARYRRAVPIWTDASFASLAGVISSGCVLAAVRNATVGMPVEETATAPYTDGRHLLSHNGRVDLTVPLGLLRGSRGAPVPDSRCDSALLAAVVWQRLAAGAHLADAVAEVVVAAGGRDGAARLNLLVTDGSQIVATTWGETLSYRVSGGENTGVGIGADMEVGTEIGAGVEVASEPSDDGDGWIDLDDHQLLVADTRNVIVSNLT</sequence>
<dbReference type="InterPro" id="IPR029055">
    <property type="entry name" value="Ntn_hydrolases_N"/>
</dbReference>
<dbReference type="HAMAP" id="MF_02036">
    <property type="entry name" value="EgtC"/>
    <property type="match status" value="1"/>
</dbReference>
<evidence type="ECO:0000313" key="3">
    <source>
        <dbReference type="Proteomes" id="UP000035425"/>
    </source>
</evidence>
<dbReference type="CDD" id="cd01908">
    <property type="entry name" value="YafJ"/>
    <property type="match status" value="1"/>
</dbReference>
<dbReference type="Pfam" id="PF13522">
    <property type="entry name" value="GATase_6"/>
    <property type="match status" value="1"/>
</dbReference>
<keyword evidence="3" id="KW-1185">Reference proteome</keyword>
<gene>
    <name evidence="1" type="primary">egtC</name>
    <name evidence="2" type="ORF">FrCorBMG51_14500</name>
</gene>
<dbReference type="SUPFAM" id="SSF56235">
    <property type="entry name" value="N-terminal nucleophile aminohydrolases (Ntn hydrolases)"/>
    <property type="match status" value="1"/>
</dbReference>
<reference evidence="2 3" key="1">
    <citation type="submission" date="2014-12" db="EMBL/GenBank/DDBJ databases">
        <title>Frankia sp. BMG5.1 draft genome.</title>
        <authorList>
            <person name="Gtari M."/>
            <person name="Ghodhbane-Gtari F."/>
            <person name="Nouioui I."/>
            <person name="Ktari A."/>
            <person name="Hezbri K."/>
            <person name="Mimouni W."/>
            <person name="Sbissi I."/>
            <person name="Ayari A."/>
            <person name="Yamanaka T."/>
            <person name="Normand P."/>
            <person name="Tisa L.S."/>
            <person name="Boudabous A."/>
        </authorList>
    </citation>
    <scope>NUCLEOTIDE SEQUENCE [LARGE SCALE GENOMIC DNA]</scope>
    <source>
        <strain evidence="2 3">BMG5.1</strain>
    </source>
</reference>
<comment type="catalytic activity">
    <reaction evidence="1">
        <text>gamma-L-glutamyl-hercynylcysteine S-oxide + H2O = S-(hercyn-2-yl)-L-cysteine S-oxide + L-glutamate</text>
        <dbReference type="Rhea" id="RHEA:42684"/>
        <dbReference type="ChEBI" id="CHEBI:15377"/>
        <dbReference type="ChEBI" id="CHEBI:29985"/>
        <dbReference type="ChEBI" id="CHEBI:82703"/>
        <dbReference type="ChEBI" id="CHEBI:82706"/>
        <dbReference type="EC" id="3.5.1.118"/>
    </reaction>
</comment>
<dbReference type="InterPro" id="IPR032889">
    <property type="entry name" value="EgtC_Actinobacteria"/>
</dbReference>
<dbReference type="EMBL" id="JWIO01000022">
    <property type="protein sequence ID" value="KLL10965.1"/>
    <property type="molecule type" value="Genomic_DNA"/>
</dbReference>
<name>A0ABR5F2N7_9ACTN</name>
<protein>
    <recommendedName>
        <fullName evidence="1">Gamma-glutamyl-hercynylcysteine sulfoxide hydrolase</fullName>
        <ecNumber evidence="1">3.5.1.118</ecNumber>
    </recommendedName>
    <alternativeName>
        <fullName evidence="1">Gamma-glutamyl hercynylcysteine S-oxide hydrolase</fullName>
    </alternativeName>
</protein>
<dbReference type="PANTHER" id="PTHR43187:SF2">
    <property type="entry name" value="GAMMA-GLUTAMYL-HERCYNYLCYSTEINE SULFOXIDE HYDROLASE"/>
    <property type="match status" value="1"/>
</dbReference>
<evidence type="ECO:0000256" key="1">
    <source>
        <dbReference type="HAMAP-Rule" id="MF_02036"/>
    </source>
</evidence>
<dbReference type="InterPro" id="IPR017808">
    <property type="entry name" value="EgtC"/>
</dbReference>
<dbReference type="InterPro" id="IPR052373">
    <property type="entry name" value="Gamma-glu_amide_hydrolase"/>
</dbReference>
<keyword evidence="1" id="KW-0378">Hydrolase</keyword>
<dbReference type="EC" id="3.5.1.118" evidence="1"/>
<accession>A0ABR5F2N7</accession>
<dbReference type="PANTHER" id="PTHR43187">
    <property type="entry name" value="GLUTAMINE AMIDOTRANSFERASE DUG3-RELATED"/>
    <property type="match status" value="1"/>
</dbReference>
<comment type="function">
    <text evidence="1">Catalyzes the hydrolysis of the gamma-glutamyl amide bond of hercynyl-gamma-L-glutamyl-L-cysteine sulfoxide to produce hercynylcysteine sulfoxide, a step in the biosynthesis pathway of ergothioneine.</text>
</comment>